<protein>
    <submittedName>
        <fullName evidence="14">Uncharacterized protein</fullName>
    </submittedName>
</protein>
<feature type="binding site" description="axial binding residue" evidence="13">
    <location>
        <position position="2227"/>
    </location>
    <ligand>
        <name>heme</name>
        <dbReference type="ChEBI" id="CHEBI:30413"/>
    </ligand>
    <ligandPart>
        <name>Fe</name>
        <dbReference type="ChEBI" id="CHEBI:18248"/>
    </ligandPart>
</feature>
<dbReference type="VEuPathDB" id="VectorBase:ASTE015853"/>
<evidence type="ECO:0000313" key="14">
    <source>
        <dbReference type="EnsemblMetazoa" id="ASTEI03056-PA"/>
    </source>
</evidence>
<evidence type="ECO:0000256" key="2">
    <source>
        <dbReference type="ARBA" id="ARBA00004174"/>
    </source>
</evidence>
<dbReference type="SUPFAM" id="SSF48264">
    <property type="entry name" value="Cytochrome P450"/>
    <property type="match status" value="8"/>
</dbReference>
<dbReference type="PRINTS" id="PR00464">
    <property type="entry name" value="EP450II"/>
</dbReference>
<evidence type="ECO:0000256" key="9">
    <source>
        <dbReference type="ARBA" id="ARBA00023002"/>
    </source>
</evidence>
<evidence type="ECO:0000256" key="12">
    <source>
        <dbReference type="ARBA" id="ARBA00023136"/>
    </source>
</evidence>
<dbReference type="VEuPathDB" id="VectorBase:ASTEI20_041459"/>
<dbReference type="InterPro" id="IPR050476">
    <property type="entry name" value="Insect_CytP450_Detox"/>
</dbReference>
<keyword evidence="5 13" id="KW-0349">Heme</keyword>
<comment type="similarity">
    <text evidence="4">Belongs to the cytochrome P450 family.</text>
</comment>
<dbReference type="GO" id="GO:0020037">
    <property type="term" value="F:heme binding"/>
    <property type="evidence" value="ECO:0007669"/>
    <property type="project" value="InterPro"/>
</dbReference>
<evidence type="ECO:0000256" key="5">
    <source>
        <dbReference type="ARBA" id="ARBA00022617"/>
    </source>
</evidence>
<dbReference type="Pfam" id="PF00067">
    <property type="entry name" value="p450"/>
    <property type="match status" value="8"/>
</dbReference>
<dbReference type="InterPro" id="IPR001128">
    <property type="entry name" value="Cyt_P450"/>
</dbReference>
<dbReference type="VEuPathDB" id="VectorBase:ASTE016001"/>
<comment type="subcellular location">
    <subcellularLocation>
        <location evidence="3">Endoplasmic reticulum membrane</location>
        <topology evidence="3">Peripheral membrane protein</topology>
    </subcellularLocation>
    <subcellularLocation>
        <location evidence="2">Microsome membrane</location>
        <topology evidence="2">Peripheral membrane protein</topology>
    </subcellularLocation>
</comment>
<keyword evidence="7" id="KW-0256">Endoplasmic reticulum</keyword>
<dbReference type="Proteomes" id="UP000076408">
    <property type="component" value="Unassembled WGS sequence"/>
</dbReference>
<organism evidence="14 15">
    <name type="scientific">Anopheles stephensi</name>
    <name type="common">Indo-Pakistan malaria mosquito</name>
    <dbReference type="NCBI Taxonomy" id="30069"/>
    <lineage>
        <taxon>Eukaryota</taxon>
        <taxon>Metazoa</taxon>
        <taxon>Ecdysozoa</taxon>
        <taxon>Arthropoda</taxon>
        <taxon>Hexapoda</taxon>
        <taxon>Insecta</taxon>
        <taxon>Pterygota</taxon>
        <taxon>Neoptera</taxon>
        <taxon>Endopterygota</taxon>
        <taxon>Diptera</taxon>
        <taxon>Nematocera</taxon>
        <taxon>Culicoidea</taxon>
        <taxon>Culicidae</taxon>
        <taxon>Anophelinae</taxon>
        <taxon>Anopheles</taxon>
    </lineage>
</organism>
<dbReference type="VEuPathDB" id="VectorBase:ASTEI20_045592"/>
<dbReference type="VEuPathDB" id="VectorBase:ASTEI20_041828"/>
<dbReference type="PROSITE" id="PS00086">
    <property type="entry name" value="CYTOCHROME_P450"/>
    <property type="match status" value="8"/>
</dbReference>
<keyword evidence="11" id="KW-0503">Monooxygenase</keyword>
<keyword evidence="9" id="KW-0560">Oxidoreductase</keyword>
<dbReference type="CDD" id="cd11056">
    <property type="entry name" value="CYP6-like"/>
    <property type="match status" value="7"/>
</dbReference>
<evidence type="ECO:0000256" key="1">
    <source>
        <dbReference type="ARBA" id="ARBA00001971"/>
    </source>
</evidence>
<dbReference type="Gene3D" id="1.10.630.10">
    <property type="entry name" value="Cytochrome P450"/>
    <property type="match status" value="8"/>
</dbReference>
<keyword evidence="6 13" id="KW-0479">Metal-binding</keyword>
<dbReference type="InterPro" id="IPR017972">
    <property type="entry name" value="Cyt_P450_CS"/>
</dbReference>
<reference evidence="14" key="2">
    <citation type="submission" date="2020-05" db="UniProtKB">
        <authorList>
            <consortium name="EnsemblMetazoa"/>
        </authorList>
    </citation>
    <scope>IDENTIFICATION</scope>
    <source>
        <strain evidence="14">Indian</strain>
    </source>
</reference>
<sequence length="3758" mass="433451">MCNNSTPINGVPFEWFGFSVVTFPAMLIAVVLVACFGFALLYFHFKQRYRFWSKRDVPYLEPTFPVGNVADIFSPSLHFAHLIEKLYKKLKGRGDYAGIFFFRDPVLLVLSPEFARTILVKDFNYFVDRGVYSNEQDDPLSANLFFLDGTRWRKLRSKLAPTFTSGKLKAMFHTIVDVGNRLDQHLAARCVRLQRIDIKELLARFMTDVIGSCAFGIECNTLENPDSQFRVMGKRMINLPKLKSLKVFFAMMFQKEARALGIRYNDKEMSEFFMKVVRDTIRYREAKGIRRDDFMQLLIDMMKPDGAGSGEVLTFEEIAAQAFVFFFGGFETSTTTLTCALHLLAKYPKAQRKAKKCVRSVLAKYGNELTYEAVMEMDYIQCVINETIRLYPPVATIHRMTSQPYQLPNGKILPVGVGVIISNLAFHHDPAFFPDPFAFKPERFEDKTFGKSSPSYLPFGDGPRMCIAKRFGMLQTRLGLAILLRSYNFTMDESDFDRPLLIDPINLMHGPAGAVWLNVERSVEVASLGLLWVYLHFKQRYRFWADLKVPYLEPSFPAGNVPDTLKPTIHFAHIIEKLYRKLKSRGDYVGIYFFRDPVLLVLSPEFARTILVKDFNYFIDRGVYSNEEVDPLSANLFFMEGNRWRKLRSKLAPTFTSGKLKAMFHTIVDVGNRLDQYLAERCTQEQRLDIKELLARFLTDVIGSCAFGIDCNSIDNPNSQFRVMGKRMINLPKLKALKVFFAMMFRKQARALGIRFNDEDVSDFFLNVVRDTIRYREENNVRRDDFMQLLIDMMKENGAGNGECLTFEEIAAQAFVFFFAGFETSATTITCALHLLAKHPEVQEEARKCVRDVLAKYDNKLSYDAVMEMEYIGSIINETLRMYPPVATLHRITTQPYQLPNGSILPEGIGVILPNLAFQNDPDHFPNPRDFQPERFSVKNDFKNNFSYLPFGEGPRICIGMRFGLLQTRLGLAMLVRNYSFTIDPAETERPLRIDPINLLHGPAGEVWLNVKQTLVALLALIGGLVYYVTRKQSYWKDRKIPHPSPTFFLGSFKDAGMKKHFSEYLDEYYRAFKGNHPFVGVYMLISPVVLPTDLDLVKSILVKDFQYFHDRGTYYNEKHDPLTTHLFNLEGQKWKNLRNKLTPTFTSGRMKMMFPTIVEAGKQLKSFMEENAEHQSELELKDIMARFTTDVIRTCAFGIECNSMRDPNAEFRAMGKLFVERPPSNLVNIMVQFSHKLSRKLGVRFIDKEVSDFFLQVVKDTIDYRVKNGIQRNDFMDLMIRMHRNTDNSEESLTFNEVAAQVFVFFFAGFETSSTLLALSLYELALNPEVQEKGRQCVKEVLEKHNGEMTYEAVMEMKYLDQILKEALRKYPPLPIHIRVATQDYPVPNTGSVIEAGTMVLVPIFAIQRDPNLFPEPEKFDPDRFSPEEEAKRHPCAWTPFGDGPRVCIGLRFGMMQARIGLANLLQSLSFAPCEKTSIPVKFVTNNIILSPNDEASVALLALLGGLVFYVIRKQSYWKDRGVPHPTPTFFIGSFKDAGIKKHFSEYLVEYYSQYKGKHPFMGGYMLVSPIVLVMDLELNKDNPEESLTFNEVAAQAFVFFFAGFETSSTLLTWTLYELALNPEVQEKGRQCVRDVLKKHNGEMSYEAILDMKYLDQILKETLRKYPPVPMHFRTTTKDYRVPNTNSIIEAGTLVLIPIFAIQRDPDLFLEPEKFDPDRFSPQEEAKRHPFAWTPFGEGPRVCIGLRFGMMQARIGLANLLQGFSFAPYEKTSIPKKFVKDNIFLTPQNEALVALLALLGGLVYCVIRKQSYWKDRGVPHPAPAFFLGSFKDTGLKVHFTEYLQQYYTQFKGKHPFAGLYMLISPIVLPTDLELLKSIFVRDFQYFHDRGTYYNEKHDPLTAHLFNLEGQKWRNLRNKLSPTFTSGKMKMMFPTVVEAGKQLKLFMEENVQKQSELELKDVMARFTTDVIGTCAFGIECNSMRDPNAKFRAMGKQFMDRQPSQFVNFMVQFSPRLSRLLGIRLIDREVSEFFLKVVEETIDYRVKNGIQRNDFMDLMIRMLQNKDNPEESLTFKEVAAQAFVFFFAGFETSSTLLTWTLYELAQNPEIQEKGRQCVKDVLQKYNGEMTYEAVHDMNYLDQILMEALRKYPPVPMHFRVASKDYRVPNTDSVIEAGTMVLVPIFAIQRDPELFPEPEKFDPDRFSPEEEAKRHPFAWIPFGEGPRVCIGLRFGMMQARIGLAYLLQGFSFAPYEKTSIPMKFILNSMLSLFDFAFLVAALVAGLYYYLDRKRSYWKDRGVPGPKSELLLGNFGTVGTKEHITVPMKKIYDEHKGKHPFAGIYQFVKPVALITDLELLKCVFVKDFQYFHDRGTFYNERDDPLSAHLFNLEGQKWRTLRNKLSPTFTSGKMKMMFPTIVTAAKEFKDFMEETVKRENVFELKDLLARFTTDVIGMCAFGIECNSMRNPDAEFRAMGRKIFEISPGTFKTMLMNGMPSLAKMLRMKQTDQEVSDFFMNAVRDTINYRVTNKVKRNDFVDLLITMMSKDENSSDDESLTFNEIAAQAFVFFLAGFETSSTLLTWTLYELALSEEIQEKGRQCVREVLKKHNGEMTYEAILDMKYLDQILNESLRKYPPVPVHFRIASKDYQVPGTKSVLEAGTAVMVPVHAIHHDPAVFPEPERFDPERFSPEEEAKRHPYAWTPFGEGPRICVGLRFGMMQARIGLAYLLDGFRFEPSPKTTVPMELSTESFIMAPKGGLWLKPLDILISLVMLCFGVYLLIDKRFQYWTDRNVPQSKPELVFGNVREVSRTIHLADKFREIYNELKGRHPLVGVYLFFKPVALVTDLELLKCVFVKDFQYFHDRGTYYNEKHDPLTAHLFNIEGQKWKNLRNKLSPTFTSGKMKMMFSTIIVAGKQFKDFMEETVHEQVEFELKDVLARFTTDVIGMCAFGIECNSMRDPDAEFRVMGRKIFSRPRGKVKSMVINSMPRLAKLIGLRTLDPEVSDFFMKAVRDTIKYRVENNVQRNDFMDILIRMRSDKETKSDDGTLTLNEIAAQAFVFFLAGFETSSTLLTFTLYELALNQEIQDEGRRCVKEVLERHNGELTYDAVMEMHYLDQILKESLRKYPPVPVHFRETSKEYQVPGTKTVLAAGTSVMVPVYAIHRDPEHFPDPERFDPDRFTAEQEAKRHPYAWTPFGEGPRICVGLRFGMMQARIGLAYLLTGFRFMPSAKTIVPMKLDIKSFILSPQGGLWLKVENKMEVLDVAITVGMLCIIVYLILVRRYQYWTERNVPQLKPELLFGDVRDVNKIYHIGEKFRHLYIALKGKHPFGGIYMFTKPVALITDLELQKCVFVKDFQYFHDRGTYYNEKHDPLSAHLFNLEGQKWKNLRNKISPTFTSGKMKMMFPTIVAAGKQFKDFMEDTIRGQEEFELKDVLARYTTDVIGMCAFGIECNSMRDPDAEFRVMGRKIFTRPRGKLQLLLMNAFPRVAKLVGIKVIVPEVSDFFMNVVRDTIKYRVENNVQRSYFMDILIRMRSDKETKSDDGTLTFNEIAAQAFVFFLAGFETSSSLMAFALYELALNQEIQEKARKCIKEVLKRHDGKLTYEAALEMDYLDRVLKECLRKYPTISVHFRITAKDYLVPGTNSILEAGTSVMIPVLGIHHDPEYFPDPERFDPDRFTAEQEANRHSYAWTPFGEGPRICVGLRFGMMQTRIGLVHLLTSFRFDCCTKTPIPMKFDLKNAILSPRAGMWLKIEKLSNE</sequence>
<evidence type="ECO:0000256" key="3">
    <source>
        <dbReference type="ARBA" id="ARBA00004406"/>
    </source>
</evidence>
<name>A0A182Y3M0_ANOST</name>
<evidence type="ECO:0000256" key="7">
    <source>
        <dbReference type="ARBA" id="ARBA00022824"/>
    </source>
</evidence>
<evidence type="ECO:0000256" key="11">
    <source>
        <dbReference type="ARBA" id="ARBA00023033"/>
    </source>
</evidence>
<dbReference type="PRINTS" id="PR00385">
    <property type="entry name" value="P450"/>
</dbReference>
<dbReference type="VEuPathDB" id="VectorBase:ASTEI20_044520"/>
<dbReference type="VEuPathDB" id="VectorBase:ASTE005067"/>
<reference evidence="15" key="1">
    <citation type="journal article" date="2014" name="Genome Biol.">
        <title>Genome analysis of a major urban malaria vector mosquito, Anopheles stephensi.</title>
        <authorList>
            <person name="Jiang X."/>
            <person name="Peery A."/>
            <person name="Hall A.B."/>
            <person name="Sharma A."/>
            <person name="Chen X.G."/>
            <person name="Waterhouse R.M."/>
            <person name="Komissarov A."/>
            <person name="Riehle M.M."/>
            <person name="Shouche Y."/>
            <person name="Sharakhova M.V."/>
            <person name="Lawson D."/>
            <person name="Pakpour N."/>
            <person name="Arensburger P."/>
            <person name="Davidson V.L."/>
            <person name="Eiglmeier K."/>
            <person name="Emrich S."/>
            <person name="George P."/>
            <person name="Kennedy R.C."/>
            <person name="Mane S.P."/>
            <person name="Maslen G."/>
            <person name="Oringanje C."/>
            <person name="Qi Y."/>
            <person name="Settlage R."/>
            <person name="Tojo M."/>
            <person name="Tubio J.M."/>
            <person name="Unger M.F."/>
            <person name="Wang B."/>
            <person name="Vernick K.D."/>
            <person name="Ribeiro J.M."/>
            <person name="James A.A."/>
            <person name="Michel K."/>
            <person name="Riehle M.A."/>
            <person name="Luckhart S."/>
            <person name="Sharakhov I.V."/>
            <person name="Tu Z."/>
        </authorList>
    </citation>
    <scope>NUCLEOTIDE SEQUENCE [LARGE SCALE GENOMIC DNA]</scope>
    <source>
        <strain evidence="15">Indian</strain>
    </source>
</reference>
<comment type="cofactor">
    <cofactor evidence="1 13">
        <name>heme</name>
        <dbReference type="ChEBI" id="CHEBI:30413"/>
    </cofactor>
</comment>
<dbReference type="GO" id="GO:0004497">
    <property type="term" value="F:monooxygenase activity"/>
    <property type="evidence" value="ECO:0007669"/>
    <property type="project" value="UniProtKB-KW"/>
</dbReference>
<accession>A0A182Y3M0</accession>
<dbReference type="VEuPathDB" id="VectorBase:ASTEI20_034831"/>
<dbReference type="VEuPathDB" id="VectorBase:ASTEI20_041799"/>
<evidence type="ECO:0000256" key="4">
    <source>
        <dbReference type="ARBA" id="ARBA00010617"/>
    </source>
</evidence>
<dbReference type="InterPro" id="IPR036396">
    <property type="entry name" value="Cyt_P450_sf"/>
</dbReference>
<dbReference type="EnsemblMetazoa" id="ASTEI03056-RA">
    <property type="protein sequence ID" value="ASTEI03056-PA"/>
    <property type="gene ID" value="ASTEI03056"/>
</dbReference>
<dbReference type="VEuPathDB" id="VectorBase:ASTEI03056"/>
<dbReference type="STRING" id="30069.A0A182Y3M0"/>
<dbReference type="VEuPathDB" id="VectorBase:ASTEI20_044382"/>
<evidence type="ECO:0000256" key="13">
    <source>
        <dbReference type="PIRSR" id="PIRSR602402-1"/>
    </source>
</evidence>
<evidence type="ECO:0000256" key="10">
    <source>
        <dbReference type="ARBA" id="ARBA00023004"/>
    </source>
</evidence>
<dbReference type="PANTHER" id="PTHR24292">
    <property type="entry name" value="CYTOCHROME P450"/>
    <property type="match status" value="1"/>
</dbReference>
<dbReference type="PANTHER" id="PTHR24292:SF103">
    <property type="entry name" value="CYTOCHROME P450 6BS1"/>
    <property type="match status" value="1"/>
</dbReference>
<evidence type="ECO:0000256" key="8">
    <source>
        <dbReference type="ARBA" id="ARBA00022848"/>
    </source>
</evidence>
<dbReference type="VEuPathDB" id="VectorBase:ASTEI20_044709"/>
<dbReference type="VEuPathDB" id="VectorBase:ASTE015905"/>
<dbReference type="GO" id="GO:0005789">
    <property type="term" value="C:endoplasmic reticulum membrane"/>
    <property type="evidence" value="ECO:0007669"/>
    <property type="project" value="UniProtKB-SubCell"/>
</dbReference>
<dbReference type="VEuPathDB" id="VectorBase:ASTE016002"/>
<keyword evidence="8" id="KW-0492">Microsome</keyword>
<dbReference type="FunFam" id="1.10.630.10:FF:000042">
    <property type="entry name" value="Cytochrome P450"/>
    <property type="match status" value="7"/>
</dbReference>
<dbReference type="InterPro" id="IPR002402">
    <property type="entry name" value="Cyt_P450_E_grp-II"/>
</dbReference>
<dbReference type="GO" id="GO:0005506">
    <property type="term" value="F:iron ion binding"/>
    <property type="evidence" value="ECO:0007669"/>
    <property type="project" value="InterPro"/>
</dbReference>
<evidence type="ECO:0000313" key="15">
    <source>
        <dbReference type="Proteomes" id="UP000076408"/>
    </source>
</evidence>
<keyword evidence="10 13" id="KW-0408">Iron</keyword>
<keyword evidence="12" id="KW-0472">Membrane</keyword>
<keyword evidence="15" id="KW-1185">Reference proteome</keyword>
<dbReference type="VEuPathDB" id="VectorBase:ASTE015906"/>
<dbReference type="GO" id="GO:0016705">
    <property type="term" value="F:oxidoreductase activity, acting on paired donors, with incorporation or reduction of molecular oxygen"/>
    <property type="evidence" value="ECO:0007669"/>
    <property type="project" value="InterPro"/>
</dbReference>
<proteinExistence type="inferred from homology"/>
<evidence type="ECO:0000256" key="6">
    <source>
        <dbReference type="ARBA" id="ARBA00022723"/>
    </source>
</evidence>